<dbReference type="OrthoDB" id="241498at2"/>
<accession>A0A1I4DM80</accession>
<evidence type="ECO:0000313" key="1">
    <source>
        <dbReference type="EMBL" id="SFK94385.1"/>
    </source>
</evidence>
<dbReference type="STRING" id="1123062.SAMN02745775_111146"/>
<dbReference type="RefSeq" id="WP_139226151.1">
    <property type="nucleotide sequence ID" value="NZ_FOSQ01000011.1"/>
</dbReference>
<reference evidence="1 2" key="1">
    <citation type="submission" date="2016-10" db="EMBL/GenBank/DDBJ databases">
        <authorList>
            <person name="de Groot N.N."/>
        </authorList>
    </citation>
    <scope>NUCLEOTIDE SEQUENCE [LARGE SCALE GENOMIC DNA]</scope>
    <source>
        <strain evidence="1 2">DSM 19981</strain>
    </source>
</reference>
<keyword evidence="2" id="KW-1185">Reference proteome</keyword>
<dbReference type="AlphaFoldDB" id="A0A1I4DM80"/>
<dbReference type="Proteomes" id="UP000199473">
    <property type="component" value="Unassembled WGS sequence"/>
</dbReference>
<organism evidence="1 2">
    <name type="scientific">Falsiroseomonas stagni DSM 19981</name>
    <dbReference type="NCBI Taxonomy" id="1123062"/>
    <lineage>
        <taxon>Bacteria</taxon>
        <taxon>Pseudomonadati</taxon>
        <taxon>Pseudomonadota</taxon>
        <taxon>Alphaproteobacteria</taxon>
        <taxon>Acetobacterales</taxon>
        <taxon>Roseomonadaceae</taxon>
        <taxon>Falsiroseomonas</taxon>
    </lineage>
</organism>
<proteinExistence type="predicted"/>
<name>A0A1I4DM80_9PROT</name>
<gene>
    <name evidence="1" type="ORF">SAMN02745775_111146</name>
</gene>
<dbReference type="SUPFAM" id="SSF56112">
    <property type="entry name" value="Protein kinase-like (PK-like)"/>
    <property type="match status" value="1"/>
</dbReference>
<evidence type="ECO:0000313" key="2">
    <source>
        <dbReference type="Proteomes" id="UP000199473"/>
    </source>
</evidence>
<evidence type="ECO:0008006" key="3">
    <source>
        <dbReference type="Google" id="ProtNLM"/>
    </source>
</evidence>
<sequence>MTTTLGDGLDAALAEALALLRGGDRAAAAARLAPVLGRPVEEGRTDSTLGDAAPLVAVAEELSGGSRWKTARLAYELLVEAGHADQAWIAGQTAERAALEDAFVARFEATPAMERLAPFLGGVTGHPVAALATTRMRPGLFDMALFRHAITFADGAAAVEVVEKVMRSDRRDKRRTHAEGLLFANMNADWLMAPRHLGTLEDGPFISTFQAFFDGTPLPIDRWMTTHDELLYRYWAKVPPPGLAKGPSLVPVFVDRLKALIARTLPAGVEAQLRAYSIDDVALILARRFDHIVALLDAMPLFVFHDDMHCGNILVGANGGVTIVEWDNWALAPIGTGWRFYATHDVLPEPEVDRIGWARALPPQATGYNMMLMASLWGWHRAVRDRKPELAARWLEKLVRYA</sequence>
<protein>
    <recommendedName>
        <fullName evidence="3">Phosphotransferase enzyme family protein</fullName>
    </recommendedName>
</protein>
<dbReference type="InterPro" id="IPR011009">
    <property type="entry name" value="Kinase-like_dom_sf"/>
</dbReference>
<dbReference type="EMBL" id="FOSQ01000011">
    <property type="protein sequence ID" value="SFK94385.1"/>
    <property type="molecule type" value="Genomic_DNA"/>
</dbReference>
<dbReference type="Gene3D" id="1.10.510.10">
    <property type="entry name" value="Transferase(Phosphotransferase) domain 1"/>
    <property type="match status" value="1"/>
</dbReference>